<dbReference type="OrthoDB" id="534912at2759"/>
<feature type="transmembrane region" description="Helical" evidence="8">
    <location>
        <begin position="269"/>
        <end position="288"/>
    </location>
</feature>
<dbReference type="InterPro" id="IPR001905">
    <property type="entry name" value="Ammonium_transpt"/>
</dbReference>
<dbReference type="InterPro" id="IPR029020">
    <property type="entry name" value="Ammonium/urea_transptr"/>
</dbReference>
<keyword evidence="5 8" id="KW-1133">Transmembrane helix</keyword>
<feature type="transmembrane region" description="Helical" evidence="8">
    <location>
        <begin position="361"/>
        <end position="382"/>
    </location>
</feature>
<proteinExistence type="inferred from homology"/>
<keyword evidence="3 8" id="KW-0813">Transport</keyword>
<dbReference type="Proteomes" id="UP001152798">
    <property type="component" value="Chromosome 5"/>
</dbReference>
<feature type="transmembrane region" description="Helical" evidence="8">
    <location>
        <begin position="164"/>
        <end position="184"/>
    </location>
</feature>
<dbReference type="GO" id="GO:0097272">
    <property type="term" value="P:ammonium homeostasis"/>
    <property type="evidence" value="ECO:0007669"/>
    <property type="project" value="TreeGrafter"/>
</dbReference>
<keyword evidence="7 8" id="KW-0924">Ammonia transport</keyword>
<reference evidence="10" key="1">
    <citation type="submission" date="2022-01" db="EMBL/GenBank/DDBJ databases">
        <authorList>
            <person name="King R."/>
        </authorList>
    </citation>
    <scope>NUCLEOTIDE SEQUENCE</scope>
</reference>
<organism evidence="10 11">
    <name type="scientific">Nezara viridula</name>
    <name type="common">Southern green stink bug</name>
    <name type="synonym">Cimex viridulus</name>
    <dbReference type="NCBI Taxonomy" id="85310"/>
    <lineage>
        <taxon>Eukaryota</taxon>
        <taxon>Metazoa</taxon>
        <taxon>Ecdysozoa</taxon>
        <taxon>Arthropoda</taxon>
        <taxon>Hexapoda</taxon>
        <taxon>Insecta</taxon>
        <taxon>Pterygota</taxon>
        <taxon>Neoptera</taxon>
        <taxon>Paraneoptera</taxon>
        <taxon>Hemiptera</taxon>
        <taxon>Heteroptera</taxon>
        <taxon>Panheteroptera</taxon>
        <taxon>Pentatomomorpha</taxon>
        <taxon>Pentatomoidea</taxon>
        <taxon>Pentatomidae</taxon>
        <taxon>Pentatominae</taxon>
        <taxon>Nezara</taxon>
    </lineage>
</organism>
<dbReference type="EMBL" id="OV725081">
    <property type="protein sequence ID" value="CAH1401972.1"/>
    <property type="molecule type" value="Genomic_DNA"/>
</dbReference>
<dbReference type="AlphaFoldDB" id="A0A9P0HHR9"/>
<feature type="transmembrane region" description="Helical" evidence="8">
    <location>
        <begin position="61"/>
        <end position="79"/>
    </location>
</feature>
<evidence type="ECO:0000256" key="8">
    <source>
        <dbReference type="RuleBase" id="RU362002"/>
    </source>
</evidence>
<evidence type="ECO:0000256" key="2">
    <source>
        <dbReference type="ARBA" id="ARBA00005887"/>
    </source>
</evidence>
<gene>
    <name evidence="10" type="ORF">NEZAVI_LOCUS10900</name>
</gene>
<evidence type="ECO:0000256" key="3">
    <source>
        <dbReference type="ARBA" id="ARBA00022448"/>
    </source>
</evidence>
<evidence type="ECO:0000256" key="1">
    <source>
        <dbReference type="ARBA" id="ARBA00004141"/>
    </source>
</evidence>
<feature type="transmembrane region" description="Helical" evidence="8">
    <location>
        <begin position="196"/>
        <end position="218"/>
    </location>
</feature>
<comment type="similarity">
    <text evidence="2 8">Belongs to the ammonia transporter channel (TC 1.A.11.2) family.</text>
</comment>
<feature type="domain" description="Ammonium transporter AmtB-like" evidence="9">
    <location>
        <begin position="22"/>
        <end position="409"/>
    </location>
</feature>
<dbReference type="PROSITE" id="PS01219">
    <property type="entry name" value="AMMONIUM_TRANSP"/>
    <property type="match status" value="1"/>
</dbReference>
<evidence type="ECO:0000313" key="11">
    <source>
        <dbReference type="Proteomes" id="UP001152798"/>
    </source>
</evidence>
<accession>A0A9P0HHR9</accession>
<dbReference type="InterPro" id="IPR024041">
    <property type="entry name" value="NH4_transpt_AmtB-like_dom"/>
</dbReference>
<keyword evidence="4 8" id="KW-0812">Transmembrane</keyword>
<dbReference type="InterPro" id="IPR018047">
    <property type="entry name" value="Ammonium_transpt_CS"/>
</dbReference>
<evidence type="ECO:0000256" key="4">
    <source>
        <dbReference type="ARBA" id="ARBA00022692"/>
    </source>
</evidence>
<feature type="transmembrane region" description="Helical" evidence="8">
    <location>
        <begin position="294"/>
        <end position="313"/>
    </location>
</feature>
<keyword evidence="11" id="KW-1185">Reference proteome</keyword>
<evidence type="ECO:0000313" key="10">
    <source>
        <dbReference type="EMBL" id="CAH1401972.1"/>
    </source>
</evidence>
<feature type="transmembrane region" description="Helical" evidence="8">
    <location>
        <begin position="21"/>
        <end position="40"/>
    </location>
</feature>
<dbReference type="NCBIfam" id="TIGR00836">
    <property type="entry name" value="amt"/>
    <property type="match status" value="1"/>
</dbReference>
<comment type="subcellular location">
    <subcellularLocation>
        <location evidence="8">Cell membrane</location>
        <topology evidence="8">Multi-pass membrane protein</topology>
    </subcellularLocation>
    <subcellularLocation>
        <location evidence="1">Membrane</location>
        <topology evidence="1">Multi-pass membrane protein</topology>
    </subcellularLocation>
</comment>
<evidence type="ECO:0000256" key="7">
    <source>
        <dbReference type="ARBA" id="ARBA00023177"/>
    </source>
</evidence>
<dbReference type="Pfam" id="PF00909">
    <property type="entry name" value="Ammonium_transp"/>
    <property type="match status" value="1"/>
</dbReference>
<evidence type="ECO:0000259" key="9">
    <source>
        <dbReference type="Pfam" id="PF00909"/>
    </source>
</evidence>
<dbReference type="GO" id="GO:0008519">
    <property type="term" value="F:ammonium channel activity"/>
    <property type="evidence" value="ECO:0007669"/>
    <property type="project" value="InterPro"/>
</dbReference>
<sequence length="453" mass="48964">MATSYNETTEFIDLKKDIDDMFLLINGIIVSFMQAGFACLESGAVRTKNTTNIMMKNLLDLFICSIFYYLIGFPLAYGNGNSFIGMTYWAGTGFQESSLAFWFFQFVFAATAATILSGAVAERCNFVAYIVYSGIISGFVYPVVSHWAWHEEGWMKNMGYKDFAGSGVVHALAGIASFVAAAFLGPRKGRFPGQPISGHSTPMLGLGALLLISGFLAFNGGSLGQISGPGDSELVARSMVSTIFGGTGAAIIALVFGRYLSDAPWPFSFTLNCTLAGMVSVCGGPEVYNSWSAMLVGAIGSVIYTGFHLLVTYIKVDDPLDASPLHFGAGAWGVIARPIFANDGLIYGNIDNFPTKISNNIIGLLAIIAWSAITSIILFGALKVTGFLRISEEEEIIGLDLSKHGENAYPSSAWERTSSSWVEGDILANSSDCKLEKINYDNYAFQMEKRHER</sequence>
<dbReference type="GO" id="GO:0005886">
    <property type="term" value="C:plasma membrane"/>
    <property type="evidence" value="ECO:0007669"/>
    <property type="project" value="UniProtKB-SubCell"/>
</dbReference>
<evidence type="ECO:0000256" key="5">
    <source>
        <dbReference type="ARBA" id="ARBA00022989"/>
    </source>
</evidence>
<dbReference type="SUPFAM" id="SSF111352">
    <property type="entry name" value="Ammonium transporter"/>
    <property type="match status" value="1"/>
</dbReference>
<protein>
    <recommendedName>
        <fullName evidence="8">Ammonium transporter</fullName>
    </recommendedName>
</protein>
<dbReference type="PANTHER" id="PTHR11730:SF6">
    <property type="entry name" value="AMMONIUM TRANSPORTER"/>
    <property type="match status" value="1"/>
</dbReference>
<keyword evidence="6 8" id="KW-0472">Membrane</keyword>
<feature type="transmembrane region" description="Helical" evidence="8">
    <location>
        <begin position="126"/>
        <end position="144"/>
    </location>
</feature>
<dbReference type="PANTHER" id="PTHR11730">
    <property type="entry name" value="AMMONIUM TRANSPORTER"/>
    <property type="match status" value="1"/>
</dbReference>
<feature type="transmembrane region" description="Helical" evidence="8">
    <location>
        <begin position="238"/>
        <end position="257"/>
    </location>
</feature>
<evidence type="ECO:0000256" key="6">
    <source>
        <dbReference type="ARBA" id="ARBA00023136"/>
    </source>
</evidence>
<feature type="transmembrane region" description="Helical" evidence="8">
    <location>
        <begin position="99"/>
        <end position="119"/>
    </location>
</feature>
<dbReference type="Gene3D" id="1.10.3430.10">
    <property type="entry name" value="Ammonium transporter AmtB like domains"/>
    <property type="match status" value="1"/>
</dbReference>
<name>A0A9P0HHR9_NEZVI</name>